<evidence type="ECO:0000313" key="6">
    <source>
        <dbReference type="Proteomes" id="UP000799440"/>
    </source>
</evidence>
<dbReference type="AlphaFoldDB" id="A0A6A6VGE5"/>
<dbReference type="PANTHER" id="PTHR46116">
    <property type="entry name" value="(E3-INDEPENDENT) E2 UBIQUITIN-CONJUGATING ENZYME"/>
    <property type="match status" value="1"/>
</dbReference>
<dbReference type="Gene3D" id="3.10.110.10">
    <property type="entry name" value="Ubiquitin Conjugating Enzyme"/>
    <property type="match status" value="1"/>
</dbReference>
<dbReference type="OrthoDB" id="47801at2759"/>
<feature type="domain" description="UBC core" evidence="4">
    <location>
        <begin position="690"/>
        <end position="854"/>
    </location>
</feature>
<protein>
    <recommendedName>
        <fullName evidence="4">UBC core domain-containing protein</fullName>
    </recommendedName>
</protein>
<dbReference type="GO" id="GO:0061631">
    <property type="term" value="F:ubiquitin conjugating enzyme activity"/>
    <property type="evidence" value="ECO:0007669"/>
    <property type="project" value="TreeGrafter"/>
</dbReference>
<keyword evidence="2" id="KW-0833">Ubl conjugation pathway</keyword>
<evidence type="ECO:0000259" key="4">
    <source>
        <dbReference type="PROSITE" id="PS50127"/>
    </source>
</evidence>
<dbReference type="Pfam" id="PF23043">
    <property type="entry name" value="SH3-B_UBE2O"/>
    <property type="match status" value="1"/>
</dbReference>
<dbReference type="InterPro" id="IPR057735">
    <property type="entry name" value="UBE2O-like_tSH3-B"/>
</dbReference>
<dbReference type="PANTHER" id="PTHR46116:SF15">
    <property type="entry name" value="(E3-INDEPENDENT) E2 UBIQUITIN-CONJUGATING ENZYME"/>
    <property type="match status" value="1"/>
</dbReference>
<evidence type="ECO:0000313" key="5">
    <source>
        <dbReference type="EMBL" id="KAF2748261.1"/>
    </source>
</evidence>
<sequence length="936" mass="105085">MDSTQFCCEDTVGLKGDRYMIGLVERTFGDVDSHEPEPQREYDEPIECHPDISDDTFARFLRTGVPPRGTALVDWQNQGSFSGPQLIPEARLDLLDRALYVGDVVKRSAKDPMSGTVIGTSATCALFPAPAFGNGRIDPDVLEEVAIRDVPATELWNVHTCAEGQFVVYGDWVGRVEDVLDEVSVRLNNNSVVVVEDPDELKPEDPFVERLSVGDAVTTKKWNLRRGRWKYGAFDPNVRPEGIVVETRTISIHVHWLARRPGATDDASFEEPDSNLELEDLESPRFRIYDATCAAAETLPLLENGVDRSYHVVDLSVNDRVRFKDISAAASKYDGSRALSNGQRQGKLARIPRTDTLGFDMNVFIVMQTKSLVTVQWQDCSVTEQLSTSLIPDPNVSDEDEVWPGEIIVTNEENPDAAAQIQGHFMPKRVGVVQTVNAAERIATVRWFENPYVSFAGDLLLPFSRTGELRPETEDISLYDIRSIPSLTHRRGDFVMMKTDTADSDEVDWFGEVIDLGLDGKLTVRLGAGRAVRDVRVSAESVQLVYSTDMDDAMDYMPPLDGDSVDWTTEEDQSERGPHPFDFWLEYQDENGQPLEGYPEDGWETEESSDDEPMPDLEDFEQPPIAEPGLAPPEADDSYALDGDTTPPHVDQPQIDQRNPESQPLMPFQVLEDDPPRNHHYIQDSPGGKLNLKKIAQEHKILASSLPDGILVRTWESRLDLVRVLMIGPSDTPYEYAPFIIDIKLNRTYPEQPPLAFFHSWTHGLGPVNPNLYEDGKICLSLLGTWHADESGEGWNEKTSSLLQVLISIHSLVLVKEPYYNEAGYDVHRQAPETKLSSALYTERAYFRSRGFITHALENLQDYKEFKEELLYLYLSTDNGAPRLLDRAIEGGKEVVKRSKDEGGERDGLRRISRGAIVMLERQVEKLEGARGMARG</sequence>
<dbReference type="InterPro" id="IPR000608">
    <property type="entry name" value="UBC"/>
</dbReference>
<name>A0A6A6VGE5_9PLEO</name>
<organism evidence="5 6">
    <name type="scientific">Sporormia fimetaria CBS 119925</name>
    <dbReference type="NCBI Taxonomy" id="1340428"/>
    <lineage>
        <taxon>Eukaryota</taxon>
        <taxon>Fungi</taxon>
        <taxon>Dikarya</taxon>
        <taxon>Ascomycota</taxon>
        <taxon>Pezizomycotina</taxon>
        <taxon>Dothideomycetes</taxon>
        <taxon>Pleosporomycetidae</taxon>
        <taxon>Pleosporales</taxon>
        <taxon>Sporormiaceae</taxon>
        <taxon>Sporormia</taxon>
    </lineage>
</organism>
<dbReference type="Proteomes" id="UP000799440">
    <property type="component" value="Unassembled WGS sequence"/>
</dbReference>
<keyword evidence="6" id="KW-1185">Reference proteome</keyword>
<feature type="region of interest" description="Disordered" evidence="3">
    <location>
        <begin position="555"/>
        <end position="671"/>
    </location>
</feature>
<dbReference type="SMART" id="SM00212">
    <property type="entry name" value="UBCc"/>
    <property type="match status" value="1"/>
</dbReference>
<dbReference type="EMBL" id="MU006569">
    <property type="protein sequence ID" value="KAF2748261.1"/>
    <property type="molecule type" value="Genomic_DNA"/>
</dbReference>
<gene>
    <name evidence="5" type="ORF">M011DRAFT_466675</name>
</gene>
<evidence type="ECO:0000256" key="2">
    <source>
        <dbReference type="ARBA" id="ARBA00022786"/>
    </source>
</evidence>
<accession>A0A6A6VGE5</accession>
<dbReference type="InterPro" id="IPR016135">
    <property type="entry name" value="UBQ-conjugating_enzyme/RWD"/>
</dbReference>
<dbReference type="SUPFAM" id="SSF54495">
    <property type="entry name" value="UBC-like"/>
    <property type="match status" value="1"/>
</dbReference>
<dbReference type="InterPro" id="IPR057733">
    <property type="entry name" value="UBE2O-like_SH3-B"/>
</dbReference>
<proteinExistence type="predicted"/>
<dbReference type="Pfam" id="PF23046">
    <property type="entry name" value="tSH3-B_UBE2O"/>
    <property type="match status" value="1"/>
</dbReference>
<feature type="compositionally biased region" description="Acidic residues" evidence="3">
    <location>
        <begin position="598"/>
        <end position="621"/>
    </location>
</feature>
<evidence type="ECO:0000256" key="3">
    <source>
        <dbReference type="SAM" id="MobiDB-lite"/>
    </source>
</evidence>
<dbReference type="PROSITE" id="PS50127">
    <property type="entry name" value="UBC_2"/>
    <property type="match status" value="1"/>
</dbReference>
<dbReference type="CDD" id="cd23837">
    <property type="entry name" value="UBCc_UBE2O"/>
    <property type="match status" value="1"/>
</dbReference>
<evidence type="ECO:0000256" key="1">
    <source>
        <dbReference type="ARBA" id="ARBA00022679"/>
    </source>
</evidence>
<keyword evidence="1" id="KW-0808">Transferase</keyword>
<reference evidence="5" key="1">
    <citation type="journal article" date="2020" name="Stud. Mycol.">
        <title>101 Dothideomycetes genomes: a test case for predicting lifestyles and emergence of pathogens.</title>
        <authorList>
            <person name="Haridas S."/>
            <person name="Albert R."/>
            <person name="Binder M."/>
            <person name="Bloem J."/>
            <person name="Labutti K."/>
            <person name="Salamov A."/>
            <person name="Andreopoulos B."/>
            <person name="Baker S."/>
            <person name="Barry K."/>
            <person name="Bills G."/>
            <person name="Bluhm B."/>
            <person name="Cannon C."/>
            <person name="Castanera R."/>
            <person name="Culley D."/>
            <person name="Daum C."/>
            <person name="Ezra D."/>
            <person name="Gonzalez J."/>
            <person name="Henrissat B."/>
            <person name="Kuo A."/>
            <person name="Liang C."/>
            <person name="Lipzen A."/>
            <person name="Lutzoni F."/>
            <person name="Magnuson J."/>
            <person name="Mondo S."/>
            <person name="Nolan M."/>
            <person name="Ohm R."/>
            <person name="Pangilinan J."/>
            <person name="Park H.-J."/>
            <person name="Ramirez L."/>
            <person name="Alfaro M."/>
            <person name="Sun H."/>
            <person name="Tritt A."/>
            <person name="Yoshinaga Y."/>
            <person name="Zwiers L.-H."/>
            <person name="Turgeon B."/>
            <person name="Goodwin S."/>
            <person name="Spatafora J."/>
            <person name="Crous P."/>
            <person name="Grigoriev I."/>
        </authorList>
    </citation>
    <scope>NUCLEOTIDE SEQUENCE</scope>
    <source>
        <strain evidence="5">CBS 119925</strain>
    </source>
</reference>
<dbReference type="Pfam" id="PF00179">
    <property type="entry name" value="UQ_con"/>
    <property type="match status" value="1"/>
</dbReference>